<keyword evidence="4" id="KW-0488">Methylation</keyword>
<evidence type="ECO:0000256" key="11">
    <source>
        <dbReference type="SAM" id="Phobius"/>
    </source>
</evidence>
<evidence type="ECO:0000256" key="1">
    <source>
        <dbReference type="ARBA" id="ARBA00004377"/>
    </source>
</evidence>
<gene>
    <name evidence="13" type="ORF">HLB35_03650</name>
</gene>
<evidence type="ECO:0000256" key="4">
    <source>
        <dbReference type="ARBA" id="ARBA00022481"/>
    </source>
</evidence>
<evidence type="ECO:0000256" key="7">
    <source>
        <dbReference type="ARBA" id="ARBA00022989"/>
    </source>
</evidence>
<evidence type="ECO:0000256" key="5">
    <source>
        <dbReference type="ARBA" id="ARBA00022519"/>
    </source>
</evidence>
<dbReference type="InterPro" id="IPR022346">
    <property type="entry name" value="T2SS_GspH"/>
</dbReference>
<evidence type="ECO:0000259" key="12">
    <source>
        <dbReference type="Pfam" id="PF12019"/>
    </source>
</evidence>
<accession>A0A7Y3XAA1</accession>
<dbReference type="Gene3D" id="3.55.40.10">
    <property type="entry name" value="minor pseudopilin epsh domain"/>
    <property type="match status" value="1"/>
</dbReference>
<dbReference type="Proteomes" id="UP000588806">
    <property type="component" value="Unassembled WGS sequence"/>
</dbReference>
<evidence type="ECO:0000313" key="13">
    <source>
        <dbReference type="EMBL" id="NOG31078.1"/>
    </source>
</evidence>
<dbReference type="InterPro" id="IPR045584">
    <property type="entry name" value="Pilin-like"/>
</dbReference>
<dbReference type="GO" id="GO:0015627">
    <property type="term" value="C:type II protein secretion system complex"/>
    <property type="evidence" value="ECO:0007669"/>
    <property type="project" value="InterPro"/>
</dbReference>
<evidence type="ECO:0000256" key="3">
    <source>
        <dbReference type="ARBA" id="ARBA00022475"/>
    </source>
</evidence>
<name>A0A7Y3XAA1_9GAMM</name>
<dbReference type="SUPFAM" id="SSF54523">
    <property type="entry name" value="Pili subunits"/>
    <property type="match status" value="1"/>
</dbReference>
<reference evidence="13 14" key="1">
    <citation type="submission" date="2020-05" db="EMBL/GenBank/DDBJ databases">
        <authorList>
            <person name="Ruan W."/>
            <person name="Jeon C.O."/>
            <person name="Chun B.H."/>
        </authorList>
    </citation>
    <scope>NUCLEOTIDE SEQUENCE [LARGE SCALE GENOMIC DNA]</scope>
    <source>
        <strain evidence="13 14">TBZ9</strain>
    </source>
</reference>
<dbReference type="GO" id="GO:0015628">
    <property type="term" value="P:protein secretion by the type II secretion system"/>
    <property type="evidence" value="ECO:0007669"/>
    <property type="project" value="InterPro"/>
</dbReference>
<keyword evidence="7 11" id="KW-1133">Transmembrane helix</keyword>
<evidence type="ECO:0000313" key="14">
    <source>
        <dbReference type="Proteomes" id="UP000588806"/>
    </source>
</evidence>
<evidence type="ECO:0000256" key="8">
    <source>
        <dbReference type="ARBA" id="ARBA00023136"/>
    </source>
</evidence>
<dbReference type="RefSeq" id="WP_171701509.1">
    <property type="nucleotide sequence ID" value="NZ_JABFHI010000001.1"/>
</dbReference>
<sequence length="156" mass="16462">MTPFTAPQQRVKGFTLLELLVAIAVIAIVAAIAVPSFTEIVRQNRATNLANSMVSALNLARSEAVKRGAQASVSALESGWETGWQVRAGGNELRRWPTENASVTPSVTTITFNPRGRLAAASGIQITVGVDAALRCVRVSLSGSARVAEQRGTCDD</sequence>
<keyword evidence="8 11" id="KW-0472">Membrane</keyword>
<comment type="subcellular location">
    <subcellularLocation>
        <location evidence="1">Cell inner membrane</location>
        <topology evidence="1">Single-pass membrane protein</topology>
    </subcellularLocation>
</comment>
<evidence type="ECO:0000256" key="10">
    <source>
        <dbReference type="ARBA" id="ARBA00030775"/>
    </source>
</evidence>
<proteinExistence type="inferred from homology"/>
<keyword evidence="14" id="KW-1185">Reference proteome</keyword>
<dbReference type="AlphaFoldDB" id="A0A7Y3XAA1"/>
<organism evidence="13 14">
    <name type="scientific">Vreelandella azerica</name>
    <dbReference type="NCBI Taxonomy" id="2732867"/>
    <lineage>
        <taxon>Bacteria</taxon>
        <taxon>Pseudomonadati</taxon>
        <taxon>Pseudomonadota</taxon>
        <taxon>Gammaproteobacteria</taxon>
        <taxon>Oceanospirillales</taxon>
        <taxon>Halomonadaceae</taxon>
        <taxon>Vreelandella</taxon>
    </lineage>
</organism>
<evidence type="ECO:0000256" key="2">
    <source>
        <dbReference type="ARBA" id="ARBA00021549"/>
    </source>
</evidence>
<comment type="similarity">
    <text evidence="9">Belongs to the GSP H family.</text>
</comment>
<evidence type="ECO:0000256" key="6">
    <source>
        <dbReference type="ARBA" id="ARBA00022692"/>
    </source>
</evidence>
<dbReference type="InterPro" id="IPR012902">
    <property type="entry name" value="N_methyl_site"/>
</dbReference>
<evidence type="ECO:0000256" key="9">
    <source>
        <dbReference type="ARBA" id="ARBA00025772"/>
    </source>
</evidence>
<dbReference type="NCBIfam" id="TIGR02532">
    <property type="entry name" value="IV_pilin_GFxxxE"/>
    <property type="match status" value="1"/>
</dbReference>
<keyword evidence="6 11" id="KW-0812">Transmembrane</keyword>
<dbReference type="EMBL" id="JABFHI010000001">
    <property type="protein sequence ID" value="NOG31078.1"/>
    <property type="molecule type" value="Genomic_DNA"/>
</dbReference>
<keyword evidence="5" id="KW-0997">Cell inner membrane</keyword>
<reference evidence="13 14" key="2">
    <citation type="submission" date="2020-06" db="EMBL/GenBank/DDBJ databases">
        <title>Halomonas songnenensis sp. nov., a moderately halophilic bacterium isolated from saline and alkaline soils.</title>
        <authorList>
            <person name="Jiang J."/>
            <person name="Pan Y."/>
        </authorList>
    </citation>
    <scope>NUCLEOTIDE SEQUENCE [LARGE SCALE GENOMIC DNA]</scope>
    <source>
        <strain evidence="13 14">TBZ9</strain>
    </source>
</reference>
<comment type="caution">
    <text evidence="13">The sequence shown here is derived from an EMBL/GenBank/DDBJ whole genome shotgun (WGS) entry which is preliminary data.</text>
</comment>
<feature type="domain" description="General secretion pathway GspH" evidence="12">
    <location>
        <begin position="50"/>
        <end position="143"/>
    </location>
</feature>
<protein>
    <recommendedName>
        <fullName evidence="2">Type II secretion system protein H</fullName>
    </recommendedName>
    <alternativeName>
        <fullName evidence="10">General secretion pathway protein H</fullName>
    </alternativeName>
</protein>
<keyword evidence="3" id="KW-1003">Cell membrane</keyword>
<feature type="transmembrane region" description="Helical" evidence="11">
    <location>
        <begin position="20"/>
        <end position="38"/>
    </location>
</feature>
<dbReference type="GO" id="GO:0005886">
    <property type="term" value="C:plasma membrane"/>
    <property type="evidence" value="ECO:0007669"/>
    <property type="project" value="UniProtKB-SubCell"/>
</dbReference>
<dbReference type="Pfam" id="PF12019">
    <property type="entry name" value="GspH"/>
    <property type="match status" value="1"/>
</dbReference>
<dbReference type="Pfam" id="PF07963">
    <property type="entry name" value="N_methyl"/>
    <property type="match status" value="1"/>
</dbReference>
<dbReference type="PROSITE" id="PS00409">
    <property type="entry name" value="PROKAR_NTER_METHYL"/>
    <property type="match status" value="1"/>
</dbReference>